<feature type="transmembrane region" description="Helical" evidence="1">
    <location>
        <begin position="31"/>
        <end position="55"/>
    </location>
</feature>
<dbReference type="AlphaFoldDB" id="A0A0K2VTG1"/>
<organism evidence="2 3">
    <name type="scientific">Mesorhizobium plurifarium</name>
    <dbReference type="NCBI Taxonomy" id="69974"/>
    <lineage>
        <taxon>Bacteria</taxon>
        <taxon>Pseudomonadati</taxon>
        <taxon>Pseudomonadota</taxon>
        <taxon>Alphaproteobacteria</taxon>
        <taxon>Hyphomicrobiales</taxon>
        <taxon>Phyllobacteriaceae</taxon>
        <taxon>Mesorhizobium</taxon>
    </lineage>
</organism>
<keyword evidence="1" id="KW-1133">Transmembrane helix</keyword>
<accession>A0A0K2VTG1</accession>
<reference evidence="3" key="1">
    <citation type="submission" date="2014-08" db="EMBL/GenBank/DDBJ databases">
        <authorList>
            <person name="Edwards T."/>
        </authorList>
    </citation>
    <scope>NUCLEOTIDE SEQUENCE [LARGE SCALE GENOMIC DNA]</scope>
</reference>
<protein>
    <submittedName>
        <fullName evidence="2">Exopolysaccharide repressor protein</fullName>
    </submittedName>
</protein>
<keyword evidence="1" id="KW-0812">Transmembrane</keyword>
<keyword evidence="1" id="KW-0472">Membrane</keyword>
<dbReference type="EMBL" id="CCND01000010">
    <property type="protein sequence ID" value="CDX53528.1"/>
    <property type="molecule type" value="Genomic_DNA"/>
</dbReference>
<feature type="transmembrane region" description="Helical" evidence="1">
    <location>
        <begin position="5"/>
        <end position="25"/>
    </location>
</feature>
<gene>
    <name evidence="2" type="ORF">MPL1032_180032</name>
</gene>
<dbReference type="Pfam" id="PF11089">
    <property type="entry name" value="SyrA"/>
    <property type="match status" value="1"/>
</dbReference>
<evidence type="ECO:0000256" key="1">
    <source>
        <dbReference type="SAM" id="Phobius"/>
    </source>
</evidence>
<dbReference type="InterPro" id="IPR024239">
    <property type="entry name" value="SyrA"/>
</dbReference>
<evidence type="ECO:0000313" key="3">
    <source>
        <dbReference type="Proteomes" id="UP000182888"/>
    </source>
</evidence>
<evidence type="ECO:0000313" key="2">
    <source>
        <dbReference type="EMBL" id="CDX53528.1"/>
    </source>
</evidence>
<sequence>MPVRIFCRALWLVLCSNALIVYFVSHSLRTAVVTTLVCSLFLQLAYFASVLFLIWRAGYDSRASRMAEAGNCKEVGYPLSDDDEVM</sequence>
<name>A0A0K2VTG1_MESPL</name>
<dbReference type="Proteomes" id="UP000182888">
    <property type="component" value="Unassembled WGS sequence"/>
</dbReference>
<proteinExistence type="predicted"/>